<reference evidence="2 3" key="2">
    <citation type="journal article" date="2013" name="Genome Announc.">
        <title>Genome Sequence of Growth-Improving Paenibacillus mucilaginosus Strain KNP414.</title>
        <authorList>
            <person name="Lu J.J."/>
            <person name="Wang J.F."/>
            <person name="Hu X.F."/>
        </authorList>
    </citation>
    <scope>NUCLEOTIDE SEQUENCE [LARGE SCALE GENOMIC DNA]</scope>
    <source>
        <strain evidence="2 3">KNP414</strain>
    </source>
</reference>
<reference evidence="3" key="1">
    <citation type="submission" date="2011-06" db="EMBL/GenBank/DDBJ databases">
        <title>Complete genome sequence of Paenibacillus mucilaginosus KNP414.</title>
        <authorList>
            <person name="Wang J."/>
            <person name="Hu S."/>
            <person name="Hu X."/>
            <person name="Zhang B."/>
            <person name="Dong D."/>
            <person name="Zhang S."/>
            <person name="Zhao K."/>
            <person name="Wu D."/>
        </authorList>
    </citation>
    <scope>NUCLEOTIDE SEQUENCE [LARGE SCALE GENOMIC DNA]</scope>
    <source>
        <strain evidence="3">KNP414</strain>
    </source>
</reference>
<dbReference type="AlphaFoldDB" id="F8FEQ2"/>
<feature type="region of interest" description="Disordered" evidence="1">
    <location>
        <begin position="1"/>
        <end position="26"/>
    </location>
</feature>
<dbReference type="HOGENOM" id="CLU_2494950_0_0_9"/>
<dbReference type="KEGG" id="pms:KNP414_06851"/>
<sequence length="86" mass="10011">MKSYLLNERVQPPKSPFKGGPQEAPAPWTPECCRWSGRVQMSCVMCRHRVRKPCRNLHCSRKEAPARLTRLMLVPSRLVLAPLERW</sequence>
<evidence type="ECO:0000313" key="2">
    <source>
        <dbReference type="EMBL" id="AEI45369.1"/>
    </source>
</evidence>
<dbReference type="PATRIC" id="fig|1036673.3.peg.6394"/>
<dbReference type="EMBL" id="CP002869">
    <property type="protein sequence ID" value="AEI45369.1"/>
    <property type="molecule type" value="Genomic_DNA"/>
</dbReference>
<dbReference type="Proteomes" id="UP000006620">
    <property type="component" value="Chromosome"/>
</dbReference>
<protein>
    <submittedName>
        <fullName evidence="2">Uncharacterized protein</fullName>
    </submittedName>
</protein>
<evidence type="ECO:0000256" key="1">
    <source>
        <dbReference type="SAM" id="MobiDB-lite"/>
    </source>
</evidence>
<gene>
    <name evidence="2" type="ordered locus">KNP414_06851</name>
</gene>
<organism evidence="2 3">
    <name type="scientific">Paenibacillus mucilaginosus (strain KNP414)</name>
    <dbReference type="NCBI Taxonomy" id="1036673"/>
    <lineage>
        <taxon>Bacteria</taxon>
        <taxon>Bacillati</taxon>
        <taxon>Bacillota</taxon>
        <taxon>Bacilli</taxon>
        <taxon>Bacillales</taxon>
        <taxon>Paenibacillaceae</taxon>
        <taxon>Paenibacillus</taxon>
    </lineage>
</organism>
<evidence type="ECO:0000313" key="3">
    <source>
        <dbReference type="Proteomes" id="UP000006620"/>
    </source>
</evidence>
<name>F8FEQ2_PAEMK</name>
<accession>F8FEQ2</accession>
<proteinExistence type="predicted"/>